<organism evidence="1">
    <name type="scientific">Amphimedon queenslandica</name>
    <name type="common">Sponge</name>
    <dbReference type="NCBI Taxonomy" id="400682"/>
    <lineage>
        <taxon>Eukaryota</taxon>
        <taxon>Metazoa</taxon>
        <taxon>Porifera</taxon>
        <taxon>Demospongiae</taxon>
        <taxon>Heteroscleromorpha</taxon>
        <taxon>Haplosclerida</taxon>
        <taxon>Niphatidae</taxon>
        <taxon>Amphimedon</taxon>
    </lineage>
</organism>
<name>A0A1X7TXF4_AMPQE</name>
<dbReference type="InParanoid" id="A0A1X7TXF4"/>
<dbReference type="PANTHER" id="PTHR33050:SF7">
    <property type="entry name" value="RIBONUCLEASE H"/>
    <property type="match status" value="1"/>
</dbReference>
<dbReference type="OrthoDB" id="2371919at2759"/>
<dbReference type="PANTHER" id="PTHR33050">
    <property type="entry name" value="REVERSE TRANSCRIPTASE DOMAIN-CONTAINING PROTEIN"/>
    <property type="match status" value="1"/>
</dbReference>
<reference evidence="1" key="1">
    <citation type="submission" date="2017-05" db="UniProtKB">
        <authorList>
            <consortium name="EnsemblMetazoa"/>
        </authorList>
    </citation>
    <scope>IDENTIFICATION</scope>
</reference>
<dbReference type="EnsemblMetazoa" id="Aqu2.1.19981_001">
    <property type="protein sequence ID" value="Aqu2.1.19981_001"/>
    <property type="gene ID" value="Aqu2.1.19981"/>
</dbReference>
<protein>
    <submittedName>
        <fullName evidence="1">Uncharacterized protein</fullName>
    </submittedName>
</protein>
<accession>A0A1X7TXF4</accession>
<dbReference type="AlphaFoldDB" id="A0A1X7TXF4"/>
<dbReference type="InterPro" id="IPR052055">
    <property type="entry name" value="Hepadnavirus_pol/RT"/>
</dbReference>
<evidence type="ECO:0000313" key="1">
    <source>
        <dbReference type="EnsemblMetazoa" id="Aqu2.1.19981_001"/>
    </source>
</evidence>
<sequence length="283" mass="31661">MDVVPGEEYPHPSTIHIQAQYLPGVMNQVADMESRSMKDRSDWKLDHSVFLKINKIYGPMEVDLFASRLTDQCCRYFSWRPDPFAEATDAFLKDWTTVKGFANPPWNLVQRVLTKAQTQGAEVILVAPDMTTESVPIMPQLTVWSISGKDSMNKVFQAKLQTSSSVHGGQRQSSHMTHHLGDGITGILNGVPIPFQDLMAKATKWLQAILDYMKKVKSIISTIHTHPPNGRGGANQKPRKMAEAGAYITTPPSHAQTYVQVLVNPNTILGNRRPGFYLRKYGI</sequence>
<proteinExistence type="predicted"/>